<dbReference type="Pfam" id="PF25989">
    <property type="entry name" value="YknX_C"/>
    <property type="match status" value="1"/>
</dbReference>
<dbReference type="AlphaFoldDB" id="A0A0K1Q3D2"/>
<feature type="domain" description="YknX-like C-terminal permuted SH3-like" evidence="5">
    <location>
        <begin position="309"/>
        <end position="374"/>
    </location>
</feature>
<evidence type="ECO:0000313" key="6">
    <source>
        <dbReference type="EMBL" id="AKV00274.1"/>
    </source>
</evidence>
<dbReference type="NCBIfam" id="TIGR01730">
    <property type="entry name" value="RND_mfp"/>
    <property type="match status" value="1"/>
</dbReference>
<dbReference type="SUPFAM" id="SSF111369">
    <property type="entry name" value="HlyD-like secretion proteins"/>
    <property type="match status" value="1"/>
</dbReference>
<evidence type="ECO:0000256" key="2">
    <source>
        <dbReference type="SAM" id="MobiDB-lite"/>
    </source>
</evidence>
<name>A0A0K1Q3D2_9BACT</name>
<feature type="region of interest" description="Disordered" evidence="2">
    <location>
        <begin position="365"/>
        <end position="389"/>
    </location>
</feature>
<dbReference type="PROSITE" id="PS51257">
    <property type="entry name" value="PROKAR_LIPOPROTEIN"/>
    <property type="match status" value="1"/>
</dbReference>
<comment type="similarity">
    <text evidence="1">Belongs to the membrane fusion protein (MFP) (TC 8.A.1) family.</text>
</comment>
<dbReference type="InterPro" id="IPR058792">
    <property type="entry name" value="Beta-barrel_RND_2"/>
</dbReference>
<proteinExistence type="inferred from homology"/>
<gene>
    <name evidence="6" type="ORF">AKJ09_06937</name>
</gene>
<dbReference type="InterPro" id="IPR020558">
    <property type="entry name" value="DiOHA_6PGluconate_deHydtase_CS"/>
</dbReference>
<protein>
    <submittedName>
        <fullName evidence="6">Putative Co/Zn/Cd efflux system membrane fusion protein</fullName>
    </submittedName>
</protein>
<sequence>MNRFSLASVCVGSLVLGACDKKAPAPPLAMASSSVETVPVVSRTLDTVDRLPAQLLPYEMVDVYPKVTGFLEEIRVDVGSQVKQGDFLMRLSAPELLARKAQAHAALQSAESQLTTVRAKLAADEGTYKHLAQAAQTPGVVAANDLAIAQQTVEADRGSVGAAEHNVRAARDTLREVAQIEAYLTIYAPFNATVTRRNLHPGALVGPAAGQPSAIPIIQLVDVDRLRLVVPVPEADVGAIRDGQEVAFSVPAYLGEIFRAPIARVSHDIDLKTRTMHIELDVPNTDKRLSPGAFATVSWPVTRDRPTLFVPTSAMASDQQRTFVIRIANGVAEWMVVQTGHSANGEIEVVGDLRPGDAVVRNATDSIRNGEKVNKHPSADASPTNGEHR</sequence>
<evidence type="ECO:0000256" key="1">
    <source>
        <dbReference type="ARBA" id="ARBA00009477"/>
    </source>
</evidence>
<evidence type="ECO:0000259" key="4">
    <source>
        <dbReference type="Pfam" id="PF25973"/>
    </source>
</evidence>
<keyword evidence="7" id="KW-1185">Reference proteome</keyword>
<dbReference type="Gene3D" id="2.40.420.20">
    <property type="match status" value="1"/>
</dbReference>
<dbReference type="InterPro" id="IPR006143">
    <property type="entry name" value="RND_pump_MFP"/>
</dbReference>
<dbReference type="STRING" id="1391654.AKJ09_06937"/>
<dbReference type="Proteomes" id="UP000064967">
    <property type="component" value="Chromosome"/>
</dbReference>
<dbReference type="Gene3D" id="2.40.30.170">
    <property type="match status" value="1"/>
</dbReference>
<dbReference type="GO" id="GO:1990281">
    <property type="term" value="C:efflux pump complex"/>
    <property type="evidence" value="ECO:0007669"/>
    <property type="project" value="TreeGrafter"/>
</dbReference>
<evidence type="ECO:0000259" key="5">
    <source>
        <dbReference type="Pfam" id="PF25989"/>
    </source>
</evidence>
<dbReference type="RefSeq" id="WP_146651593.1">
    <property type="nucleotide sequence ID" value="NZ_CP012333.1"/>
</dbReference>
<dbReference type="Pfam" id="PF25954">
    <property type="entry name" value="Beta-barrel_RND_2"/>
    <property type="match status" value="1"/>
</dbReference>
<dbReference type="OrthoDB" id="176710at2"/>
<dbReference type="KEGG" id="llu:AKJ09_06937"/>
<dbReference type="GO" id="GO:0015562">
    <property type="term" value="F:efflux transmembrane transporter activity"/>
    <property type="evidence" value="ECO:0007669"/>
    <property type="project" value="TreeGrafter"/>
</dbReference>
<dbReference type="FunFam" id="2.40.30.170:FF:000010">
    <property type="entry name" value="Efflux RND transporter periplasmic adaptor subunit"/>
    <property type="match status" value="1"/>
</dbReference>
<reference evidence="6 7" key="1">
    <citation type="submission" date="2015-08" db="EMBL/GenBank/DDBJ databases">
        <authorList>
            <person name="Babu N.S."/>
            <person name="Beckwith C.J."/>
            <person name="Beseler K.G."/>
            <person name="Brison A."/>
            <person name="Carone J.V."/>
            <person name="Caskin T.P."/>
            <person name="Diamond M."/>
            <person name="Durham M.E."/>
            <person name="Foxe J.M."/>
            <person name="Go M."/>
            <person name="Henderson B.A."/>
            <person name="Jones I.B."/>
            <person name="McGettigan J.A."/>
            <person name="Micheletti S.J."/>
            <person name="Nasrallah M.E."/>
            <person name="Ortiz D."/>
            <person name="Piller C.R."/>
            <person name="Privatt S.R."/>
            <person name="Schneider S.L."/>
            <person name="Sharp S."/>
            <person name="Smith T.C."/>
            <person name="Stanton J.D."/>
            <person name="Ullery H.E."/>
            <person name="Wilson R.J."/>
            <person name="Serrano M.G."/>
            <person name="Buck G."/>
            <person name="Lee V."/>
            <person name="Wang Y."/>
            <person name="Carvalho R."/>
            <person name="Voegtly L."/>
            <person name="Shi R."/>
            <person name="Duckworth R."/>
            <person name="Johnson A."/>
            <person name="Loviza R."/>
            <person name="Walstead R."/>
            <person name="Shah Z."/>
            <person name="Kiflezghi M."/>
            <person name="Wade K."/>
            <person name="Ball S.L."/>
            <person name="Bradley K.W."/>
            <person name="Asai D.J."/>
            <person name="Bowman C.A."/>
            <person name="Russell D.A."/>
            <person name="Pope W.H."/>
            <person name="Jacobs-Sera D."/>
            <person name="Hendrix R.W."/>
            <person name="Hatfull G.F."/>
        </authorList>
    </citation>
    <scope>NUCLEOTIDE SEQUENCE [LARGE SCALE GENOMIC DNA]</scope>
    <source>
        <strain evidence="6 7">DSM 27648</strain>
    </source>
</reference>
<dbReference type="EMBL" id="CP012333">
    <property type="protein sequence ID" value="AKV00274.1"/>
    <property type="molecule type" value="Genomic_DNA"/>
</dbReference>
<dbReference type="GO" id="GO:0003824">
    <property type="term" value="F:catalytic activity"/>
    <property type="evidence" value="ECO:0007669"/>
    <property type="project" value="InterPro"/>
</dbReference>
<dbReference type="InterPro" id="IPR058647">
    <property type="entry name" value="BSH_CzcB-like"/>
</dbReference>
<dbReference type="PROSITE" id="PS00886">
    <property type="entry name" value="ILVD_EDD_1"/>
    <property type="match status" value="1"/>
</dbReference>
<organism evidence="6 7">
    <name type="scientific">Labilithrix luteola</name>
    <dbReference type="NCBI Taxonomy" id="1391654"/>
    <lineage>
        <taxon>Bacteria</taxon>
        <taxon>Pseudomonadati</taxon>
        <taxon>Myxococcota</taxon>
        <taxon>Polyangia</taxon>
        <taxon>Polyangiales</taxon>
        <taxon>Labilitrichaceae</taxon>
        <taxon>Labilithrix</taxon>
    </lineage>
</organism>
<feature type="domain" description="CusB-like beta-barrel" evidence="3">
    <location>
        <begin position="228"/>
        <end position="299"/>
    </location>
</feature>
<evidence type="ECO:0000313" key="7">
    <source>
        <dbReference type="Proteomes" id="UP000064967"/>
    </source>
</evidence>
<dbReference type="PANTHER" id="PTHR30469">
    <property type="entry name" value="MULTIDRUG RESISTANCE PROTEIN MDTA"/>
    <property type="match status" value="1"/>
</dbReference>
<dbReference type="Gene3D" id="2.40.50.100">
    <property type="match status" value="1"/>
</dbReference>
<feature type="compositionally biased region" description="Basic and acidic residues" evidence="2">
    <location>
        <begin position="368"/>
        <end position="378"/>
    </location>
</feature>
<dbReference type="Pfam" id="PF25973">
    <property type="entry name" value="BSH_CzcB"/>
    <property type="match status" value="1"/>
</dbReference>
<dbReference type="Gene3D" id="1.10.287.470">
    <property type="entry name" value="Helix hairpin bin"/>
    <property type="match status" value="1"/>
</dbReference>
<evidence type="ECO:0000259" key="3">
    <source>
        <dbReference type="Pfam" id="PF25954"/>
    </source>
</evidence>
<accession>A0A0K1Q3D2</accession>
<dbReference type="InterPro" id="IPR058637">
    <property type="entry name" value="YknX-like_C"/>
</dbReference>
<feature type="domain" description="CzcB-like barrel-sandwich hybrid" evidence="4">
    <location>
        <begin position="60"/>
        <end position="206"/>
    </location>
</feature>
<dbReference type="PANTHER" id="PTHR30469:SF37">
    <property type="entry name" value="RAGD PROTEIN"/>
    <property type="match status" value="1"/>
</dbReference>